<name>A0A4Y4G2B9_WEIHE</name>
<dbReference type="Pfam" id="PF12840">
    <property type="entry name" value="HTH_20"/>
    <property type="match status" value="1"/>
</dbReference>
<dbReference type="CDD" id="cd00090">
    <property type="entry name" value="HTH_ARSR"/>
    <property type="match status" value="1"/>
</dbReference>
<reference evidence="3 4" key="1">
    <citation type="submission" date="2016-08" db="EMBL/GenBank/DDBJ databases">
        <authorList>
            <person name="Varghese N."/>
            <person name="Submissions Spin"/>
        </authorList>
    </citation>
    <scope>NUCLEOTIDE SEQUENCE [LARGE SCALE GENOMIC DNA]</scope>
    <source>
        <strain evidence="3 4">R-53116</strain>
    </source>
</reference>
<dbReference type="SUPFAM" id="SSF46785">
    <property type="entry name" value="Winged helix' DNA-binding domain"/>
    <property type="match status" value="1"/>
</dbReference>
<accession>A0A4Y4G2B9</accession>
<dbReference type="AlphaFoldDB" id="A0A4Y4G2B9"/>
<protein>
    <submittedName>
        <fullName evidence="2">Helix-turn-helix domain-containing protein</fullName>
    </submittedName>
    <submittedName>
        <fullName evidence="3">Predicted transcriptional regulator</fullName>
    </submittedName>
</protein>
<evidence type="ECO:0000313" key="2">
    <source>
        <dbReference type="EMBL" id="NKY66785.1"/>
    </source>
</evidence>
<proteinExistence type="predicted"/>
<dbReference type="Gene3D" id="1.10.10.10">
    <property type="entry name" value="Winged helix-like DNA-binding domain superfamily/Winged helix DNA-binding domain"/>
    <property type="match status" value="1"/>
</dbReference>
<keyword evidence="4" id="KW-1185">Reference proteome</keyword>
<dbReference type="Proteomes" id="UP000585749">
    <property type="component" value="Unassembled WGS sequence"/>
</dbReference>
<reference evidence="2 5" key="2">
    <citation type="submission" date="2020-04" db="EMBL/GenBank/DDBJ databases">
        <title>MicrobeNet Type strains.</title>
        <authorList>
            <person name="Nicholson A.C."/>
        </authorList>
    </citation>
    <scope>NUCLEOTIDE SEQUENCE [LARGE SCALE GENOMIC DNA]</scope>
    <source>
        <strain evidence="2 5">CCUG 33494</strain>
    </source>
</reference>
<dbReference type="InterPro" id="IPR036388">
    <property type="entry name" value="WH-like_DNA-bd_sf"/>
</dbReference>
<evidence type="ECO:0000313" key="4">
    <source>
        <dbReference type="Proteomes" id="UP000182448"/>
    </source>
</evidence>
<dbReference type="EMBL" id="JAAXPM010000003">
    <property type="protein sequence ID" value="NKY66785.1"/>
    <property type="molecule type" value="Genomic_DNA"/>
</dbReference>
<dbReference type="GO" id="GO:0003677">
    <property type="term" value="F:DNA binding"/>
    <property type="evidence" value="ECO:0007669"/>
    <property type="project" value="UniProtKB-KW"/>
</dbReference>
<dbReference type="RefSeq" id="WP_074427056.1">
    <property type="nucleotide sequence ID" value="NZ_BJEG01000002.1"/>
</dbReference>
<comment type="caution">
    <text evidence="2">The sequence shown here is derived from an EMBL/GenBank/DDBJ whole genome shotgun (WGS) entry which is preliminary data.</text>
</comment>
<keyword evidence="1" id="KW-0238">DNA-binding</keyword>
<sequence>MDIDTSINYLPVYQALDSPVRLEMIDIISHEKITATQLAKRMNISKAAISKNLHILENANIIKFQKGTDNRQNVPCVNIDKISINFPQQIFPDYYKKSYDIPIGNYFAIEDIGPSCGLATNTEVITPMDDMNVFFSTHRFQAQILWFTQGSIEYIIPNEIPENGKIELLEFDIELASEFPMSNNSWHSKIGFWLNDTFIGATELPGNYSDVRGRYTPDWWPKKFSQYGLLNHIRIGELDTSIDSVSISNVSINDLALHKTRRLTLKMAVLPMDNDTYGGLTLFGSDFGNHPQNIKATVFYSQNDHGLD</sequence>
<dbReference type="Proteomes" id="UP000182448">
    <property type="component" value="Unassembled WGS sequence"/>
</dbReference>
<dbReference type="InterPro" id="IPR011991">
    <property type="entry name" value="ArsR-like_HTH"/>
</dbReference>
<evidence type="ECO:0000313" key="3">
    <source>
        <dbReference type="EMBL" id="SCB85630.1"/>
    </source>
</evidence>
<evidence type="ECO:0000256" key="1">
    <source>
        <dbReference type="ARBA" id="ARBA00023125"/>
    </source>
</evidence>
<organism evidence="2 5">
    <name type="scientific">Weissella hellenica</name>
    <dbReference type="NCBI Taxonomy" id="46256"/>
    <lineage>
        <taxon>Bacteria</taxon>
        <taxon>Bacillati</taxon>
        <taxon>Bacillota</taxon>
        <taxon>Bacilli</taxon>
        <taxon>Lactobacillales</taxon>
        <taxon>Lactobacillaceae</taxon>
        <taxon>Weissella</taxon>
    </lineage>
</organism>
<evidence type="ECO:0000313" key="5">
    <source>
        <dbReference type="Proteomes" id="UP000585749"/>
    </source>
</evidence>
<gene>
    <name evidence="3" type="ORF">GA0061075_10447</name>
    <name evidence="2" type="ORF">HF960_03685</name>
</gene>
<dbReference type="InterPro" id="IPR036390">
    <property type="entry name" value="WH_DNA-bd_sf"/>
</dbReference>
<dbReference type="EMBL" id="FMAW01000004">
    <property type="protein sequence ID" value="SCB85630.1"/>
    <property type="molecule type" value="Genomic_DNA"/>
</dbReference>